<proteinExistence type="predicted"/>
<dbReference type="EMBL" id="CP020771">
    <property type="protein sequence ID" value="ARI80667.1"/>
    <property type="molecule type" value="Genomic_DNA"/>
</dbReference>
<dbReference type="RefSeq" id="WP_036399737.1">
    <property type="nucleotide sequence ID" value="NZ_CP020771.1"/>
</dbReference>
<sequence length="200" mass="22557">MKSNRRLFLMFFASIALLRFQQHKFSVNAEESKNWFDEVTSTVKGAVKFVDDVRTVLKKQGTEIDREKIKPSISELNTSVNVLLASLVNLRDYTGRRDSKDSVIASRAADLGPKMNRLILSMEDLFKRMSRYDTALEKHRGIIYQLVSLRGGTVDRIRTIAIRPGGSKVDRRALGSELNTAIKISNTLLQSVQGLIKELG</sequence>
<evidence type="ECO:0000313" key="1">
    <source>
        <dbReference type="EMBL" id="ARI80667.1"/>
    </source>
</evidence>
<keyword evidence="2" id="KW-1185">Reference proteome</keyword>
<protein>
    <submittedName>
        <fullName evidence="1">Uncharacterized protein</fullName>
    </submittedName>
</protein>
<accession>A0AB33BJ65</accession>
<name>A0AB33BJ65_MICA7</name>
<gene>
    <name evidence="1" type="ORF">BH695_1386</name>
</gene>
<organism evidence="1 2">
    <name type="scientific">Microcystis aeruginosa PCC 7806SL</name>
    <dbReference type="NCBI Taxonomy" id="1903187"/>
    <lineage>
        <taxon>Bacteria</taxon>
        <taxon>Bacillati</taxon>
        <taxon>Cyanobacteriota</taxon>
        <taxon>Cyanophyceae</taxon>
        <taxon>Oscillatoriophycideae</taxon>
        <taxon>Chroococcales</taxon>
        <taxon>Microcystaceae</taxon>
        <taxon>Microcystis</taxon>
    </lineage>
</organism>
<evidence type="ECO:0000313" key="2">
    <source>
        <dbReference type="Proteomes" id="UP000192439"/>
    </source>
</evidence>
<reference evidence="1 2" key="1">
    <citation type="journal article" date="2018" name="Harmful Algae">
        <title>The highly heterogeneous methylated genomes and diverse restriction-modification systems of bloom-forming Microcystis.</title>
        <authorList>
            <person name="Zhao L."/>
            <person name="Song Y."/>
            <person name="Li L."/>
            <person name="Gan N."/>
            <person name="Brand J.J."/>
            <person name="Song L."/>
        </authorList>
    </citation>
    <scope>NUCLEOTIDE SEQUENCE [LARGE SCALE GENOMIC DNA]</scope>
    <source>
        <strain evidence="1 2">PCC 7806SL</strain>
    </source>
</reference>
<dbReference type="Proteomes" id="UP000192439">
    <property type="component" value="Chromosome"/>
</dbReference>
<dbReference type="AlphaFoldDB" id="A0AB33BJ65"/>